<proteinExistence type="predicted"/>
<evidence type="ECO:0000313" key="2">
    <source>
        <dbReference type="EMBL" id="MXQ09119.1"/>
    </source>
</evidence>
<dbReference type="Gene3D" id="3.40.50.11980">
    <property type="match status" value="1"/>
</dbReference>
<accession>A0A7C9NG10</accession>
<feature type="domain" description="RNase NYN" evidence="1">
    <location>
        <begin position="26"/>
        <end position="132"/>
    </location>
</feature>
<dbReference type="RefSeq" id="WP_160764977.1">
    <property type="nucleotide sequence ID" value="NZ_WUPT01000002.1"/>
</dbReference>
<reference evidence="2 3" key="1">
    <citation type="submission" date="2019-12" db="EMBL/GenBank/DDBJ databases">
        <authorList>
            <person name="Lee S.D."/>
        </authorList>
    </citation>
    <scope>NUCLEOTIDE SEQUENCE [LARGE SCALE GENOMIC DNA]</scope>
    <source>
        <strain evidence="2 3">GH1-50</strain>
    </source>
</reference>
<dbReference type="InterPro" id="IPR021869">
    <property type="entry name" value="RNase_Zc3h12_NYN"/>
</dbReference>
<keyword evidence="3" id="KW-1185">Reference proteome</keyword>
<name>A0A7C9NG10_9RHOB</name>
<protein>
    <recommendedName>
        <fullName evidence="1">RNase NYN domain-containing protein</fullName>
    </recommendedName>
</protein>
<dbReference type="Proteomes" id="UP000480350">
    <property type="component" value="Unassembled WGS sequence"/>
</dbReference>
<evidence type="ECO:0000313" key="3">
    <source>
        <dbReference type="Proteomes" id="UP000480350"/>
    </source>
</evidence>
<comment type="caution">
    <text evidence="2">The sequence shown here is derived from an EMBL/GenBank/DDBJ whole genome shotgun (WGS) entry which is preliminary data.</text>
</comment>
<sequence length="160" mass="18187">MIWFIAFGLSALTVWALFRAFRRSKKNWIVVDGSNVLYWHNETPDLHSVKQVVDILRGEGFEPLLWFDANAGYLIGDRYMGPAILAKKLEMPTASVFVAPKGTPADPLLLEHAVKLKARVVTNDRYRDWEETFPQIRMQGFLVRGYISAHDIGLELGPEA</sequence>
<dbReference type="Pfam" id="PF11977">
    <property type="entry name" value="RNase_Zc3h12a"/>
    <property type="match status" value="1"/>
</dbReference>
<dbReference type="EMBL" id="WUPT01000002">
    <property type="protein sequence ID" value="MXQ09119.1"/>
    <property type="molecule type" value="Genomic_DNA"/>
</dbReference>
<dbReference type="AlphaFoldDB" id="A0A7C9NG10"/>
<evidence type="ECO:0000259" key="1">
    <source>
        <dbReference type="Pfam" id="PF11977"/>
    </source>
</evidence>
<organism evidence="2 3">
    <name type="scientific">Kangsaoukella pontilimi</name>
    <dbReference type="NCBI Taxonomy" id="2691042"/>
    <lineage>
        <taxon>Bacteria</taxon>
        <taxon>Pseudomonadati</taxon>
        <taxon>Pseudomonadota</taxon>
        <taxon>Alphaproteobacteria</taxon>
        <taxon>Rhodobacterales</taxon>
        <taxon>Paracoccaceae</taxon>
        <taxon>Kangsaoukella</taxon>
    </lineage>
</organism>
<reference evidence="2 3" key="2">
    <citation type="submission" date="2020-03" db="EMBL/GenBank/DDBJ databases">
        <title>Kangsaoukella pontilimi gen. nov., sp. nov., a new member of the family Rhodobacteraceae isolated from a tidal mudflat.</title>
        <authorList>
            <person name="Kim I.S."/>
        </authorList>
    </citation>
    <scope>NUCLEOTIDE SEQUENCE [LARGE SCALE GENOMIC DNA]</scope>
    <source>
        <strain evidence="2 3">GH1-50</strain>
    </source>
</reference>
<gene>
    <name evidence="2" type="ORF">GQ651_14825</name>
</gene>